<dbReference type="CDD" id="cd01399">
    <property type="entry name" value="GlcN6P_deaminase"/>
    <property type="match status" value="1"/>
</dbReference>
<evidence type="ECO:0000256" key="1">
    <source>
        <dbReference type="SAM" id="MobiDB-lite"/>
    </source>
</evidence>
<dbReference type="InterPro" id="IPR037171">
    <property type="entry name" value="NagB/RpiA_transferase-like"/>
</dbReference>
<evidence type="ECO:0000313" key="4">
    <source>
        <dbReference type="Proteomes" id="UP000317421"/>
    </source>
</evidence>
<dbReference type="GO" id="GO:0005975">
    <property type="term" value="P:carbohydrate metabolic process"/>
    <property type="evidence" value="ECO:0007669"/>
    <property type="project" value="InterPro"/>
</dbReference>
<dbReference type="Proteomes" id="UP000317421">
    <property type="component" value="Unassembled WGS sequence"/>
</dbReference>
<dbReference type="InterPro" id="IPR004547">
    <property type="entry name" value="Glucosamine6P_isomerase"/>
</dbReference>
<dbReference type="GO" id="GO:0006046">
    <property type="term" value="P:N-acetylglucosamine catabolic process"/>
    <property type="evidence" value="ECO:0007669"/>
    <property type="project" value="TreeGrafter"/>
</dbReference>
<dbReference type="GO" id="GO:0004342">
    <property type="term" value="F:glucosamine-6-phosphate deaminase activity"/>
    <property type="evidence" value="ECO:0007669"/>
    <property type="project" value="UniProtKB-EC"/>
</dbReference>
<name>A0A5C5ZXS5_9BACT</name>
<accession>A0A5C5ZXS5</accession>
<dbReference type="Gene3D" id="3.40.50.1360">
    <property type="match status" value="1"/>
</dbReference>
<organism evidence="3 4">
    <name type="scientific">Botrimarina colliarenosi</name>
    <dbReference type="NCBI Taxonomy" id="2528001"/>
    <lineage>
        <taxon>Bacteria</taxon>
        <taxon>Pseudomonadati</taxon>
        <taxon>Planctomycetota</taxon>
        <taxon>Planctomycetia</taxon>
        <taxon>Pirellulales</taxon>
        <taxon>Lacipirellulaceae</taxon>
        <taxon>Botrimarina</taxon>
    </lineage>
</organism>
<feature type="domain" description="Glucosamine/galactosamine-6-phosphate isomerase" evidence="2">
    <location>
        <begin position="8"/>
        <end position="228"/>
    </location>
</feature>
<dbReference type="SUPFAM" id="SSF100950">
    <property type="entry name" value="NagB/RpiA/CoA transferase-like"/>
    <property type="match status" value="1"/>
</dbReference>
<dbReference type="RefSeq" id="WP_146446752.1">
    <property type="nucleotide sequence ID" value="NZ_SJPR01000010.1"/>
</dbReference>
<dbReference type="GO" id="GO:0042802">
    <property type="term" value="F:identical protein binding"/>
    <property type="evidence" value="ECO:0007669"/>
    <property type="project" value="TreeGrafter"/>
</dbReference>
<feature type="region of interest" description="Disordered" evidence="1">
    <location>
        <begin position="246"/>
        <end position="285"/>
    </location>
</feature>
<keyword evidence="3" id="KW-0378">Hydrolase</keyword>
<comment type="caution">
    <text evidence="3">The sequence shown here is derived from an EMBL/GenBank/DDBJ whole genome shotgun (WGS) entry which is preliminary data.</text>
</comment>
<sequence>MELSIFEDKRQAGTAAAVEGARLIREALASKGHAAIVVATGASQFDMLDRLVAEPEIDWSCVTVFHLDEYVGLPVTHPASFRLYLWQRFISRLPLPPAAYHFLDGQAAPKSECARVASLIQQHRIDVAFVGIGENSHLAFNDPPADFDTEAPFLEVELDEGCRLQQLNEGWFPSLAQVPRQALTMSIRQIMKSDAVICTVPDARKARAVRAAFEGEVSPDAPASILQKHPHVQVYLDRSAGSLLSPATTVIRRRDSSSEAHEPHSPQPNPQLKPRSAGSTSMTSN</sequence>
<reference evidence="3 4" key="1">
    <citation type="submission" date="2019-02" db="EMBL/GenBank/DDBJ databases">
        <title>Deep-cultivation of Planctomycetes and their phenomic and genomic characterization uncovers novel biology.</title>
        <authorList>
            <person name="Wiegand S."/>
            <person name="Jogler M."/>
            <person name="Boedeker C."/>
            <person name="Pinto D."/>
            <person name="Vollmers J."/>
            <person name="Rivas-Marin E."/>
            <person name="Kohn T."/>
            <person name="Peeters S.H."/>
            <person name="Heuer A."/>
            <person name="Rast P."/>
            <person name="Oberbeckmann S."/>
            <person name="Bunk B."/>
            <person name="Jeske O."/>
            <person name="Meyerdierks A."/>
            <person name="Storesund J.E."/>
            <person name="Kallscheuer N."/>
            <person name="Luecker S."/>
            <person name="Lage O.M."/>
            <person name="Pohl T."/>
            <person name="Merkel B.J."/>
            <person name="Hornburger P."/>
            <person name="Mueller R.-W."/>
            <person name="Bruemmer F."/>
            <person name="Labrenz M."/>
            <person name="Spormann A.M."/>
            <person name="Op Den Camp H."/>
            <person name="Overmann J."/>
            <person name="Amann R."/>
            <person name="Jetten M.S.M."/>
            <person name="Mascher T."/>
            <person name="Medema M.H."/>
            <person name="Devos D.P."/>
            <person name="Kaster A.-K."/>
            <person name="Ovreas L."/>
            <person name="Rohde M."/>
            <person name="Galperin M.Y."/>
            <person name="Jogler C."/>
        </authorList>
    </citation>
    <scope>NUCLEOTIDE SEQUENCE [LARGE SCALE GENOMIC DNA]</scope>
    <source>
        <strain evidence="3 4">Pla108</strain>
    </source>
</reference>
<dbReference type="GO" id="GO:0019262">
    <property type="term" value="P:N-acetylneuraminate catabolic process"/>
    <property type="evidence" value="ECO:0007669"/>
    <property type="project" value="TreeGrafter"/>
</dbReference>
<dbReference type="OrthoDB" id="9791139at2"/>
<dbReference type="AlphaFoldDB" id="A0A5C5ZXS5"/>
<keyword evidence="4" id="KW-1185">Reference proteome</keyword>
<dbReference type="GO" id="GO:0006043">
    <property type="term" value="P:glucosamine catabolic process"/>
    <property type="evidence" value="ECO:0007669"/>
    <property type="project" value="TreeGrafter"/>
</dbReference>
<dbReference type="PANTHER" id="PTHR11280:SF6">
    <property type="entry name" value="GLUCOSAMINE-6-PHOSPHATE ISOMERASE NAGB"/>
    <property type="match status" value="1"/>
</dbReference>
<evidence type="ECO:0000259" key="2">
    <source>
        <dbReference type="Pfam" id="PF01182"/>
    </source>
</evidence>
<gene>
    <name evidence="3" type="primary">nagB_2</name>
    <name evidence="3" type="ORF">Pla108_40790</name>
</gene>
<dbReference type="InterPro" id="IPR006148">
    <property type="entry name" value="Glc/Gal-6P_isomerase"/>
</dbReference>
<dbReference type="GO" id="GO:0005737">
    <property type="term" value="C:cytoplasm"/>
    <property type="evidence" value="ECO:0007669"/>
    <property type="project" value="TreeGrafter"/>
</dbReference>
<dbReference type="PANTHER" id="PTHR11280">
    <property type="entry name" value="GLUCOSAMINE-6-PHOSPHATE ISOMERASE"/>
    <property type="match status" value="1"/>
</dbReference>
<dbReference type="Pfam" id="PF01182">
    <property type="entry name" value="Glucosamine_iso"/>
    <property type="match status" value="1"/>
</dbReference>
<protein>
    <submittedName>
        <fullName evidence="3">Glucosamine-6-phosphate deaminase 1</fullName>
        <ecNumber evidence="3">3.5.99.6</ecNumber>
    </submittedName>
</protein>
<dbReference type="EC" id="3.5.99.6" evidence="3"/>
<feature type="compositionally biased region" description="Basic and acidic residues" evidence="1">
    <location>
        <begin position="252"/>
        <end position="264"/>
    </location>
</feature>
<dbReference type="EMBL" id="SJPR01000010">
    <property type="protein sequence ID" value="TWT92454.1"/>
    <property type="molecule type" value="Genomic_DNA"/>
</dbReference>
<evidence type="ECO:0000313" key="3">
    <source>
        <dbReference type="EMBL" id="TWT92454.1"/>
    </source>
</evidence>
<proteinExistence type="predicted"/>